<proteinExistence type="predicted"/>
<dbReference type="RefSeq" id="WP_125325736.1">
    <property type="nucleotide sequence ID" value="NZ_CP034328.1"/>
</dbReference>
<protein>
    <recommendedName>
        <fullName evidence="3">YMGG-like Gly-zipper domain-containing protein</fullName>
    </recommendedName>
</protein>
<dbReference type="EMBL" id="CP034328">
    <property type="protein sequence ID" value="AZL59541.1"/>
    <property type="molecule type" value="Genomic_DNA"/>
</dbReference>
<accession>A0A3S8U7F8</accession>
<dbReference type="Proteomes" id="UP000282002">
    <property type="component" value="Chromosome"/>
</dbReference>
<name>A0A3S8U7F8_9RHOB</name>
<sequence length="70" mass="6961">MPFRNFILFSTFALGLSGCLASDTERGLAGAAGGAVIAGATGGHPLTGAVVGGAAGYFCRDLKVRGCRNN</sequence>
<organism evidence="1 2">
    <name type="scientific">Tabrizicola piscis</name>
    <dbReference type="NCBI Taxonomy" id="2494374"/>
    <lineage>
        <taxon>Bacteria</taxon>
        <taxon>Pseudomonadati</taxon>
        <taxon>Pseudomonadota</taxon>
        <taxon>Alphaproteobacteria</taxon>
        <taxon>Rhodobacterales</taxon>
        <taxon>Paracoccaceae</taxon>
        <taxon>Tabrizicola</taxon>
    </lineage>
</organism>
<dbReference type="AlphaFoldDB" id="A0A3S8U7F8"/>
<reference evidence="1 2" key="1">
    <citation type="submission" date="2018-12" db="EMBL/GenBank/DDBJ databases">
        <title>Complete genome sequencing of Tabrizicola sp. K13M18.</title>
        <authorList>
            <person name="Bae J.-W."/>
        </authorList>
    </citation>
    <scope>NUCLEOTIDE SEQUENCE [LARGE SCALE GENOMIC DNA]</scope>
    <source>
        <strain evidence="1 2">K13M18</strain>
    </source>
</reference>
<keyword evidence="2" id="KW-1185">Reference proteome</keyword>
<gene>
    <name evidence="1" type="ORF">EI545_12280</name>
</gene>
<evidence type="ECO:0000313" key="1">
    <source>
        <dbReference type="EMBL" id="AZL59541.1"/>
    </source>
</evidence>
<evidence type="ECO:0000313" key="2">
    <source>
        <dbReference type="Proteomes" id="UP000282002"/>
    </source>
</evidence>
<dbReference type="KEGG" id="taw:EI545_12280"/>
<evidence type="ECO:0008006" key="3">
    <source>
        <dbReference type="Google" id="ProtNLM"/>
    </source>
</evidence>
<dbReference type="PROSITE" id="PS51257">
    <property type="entry name" value="PROKAR_LIPOPROTEIN"/>
    <property type="match status" value="1"/>
</dbReference>